<dbReference type="GO" id="GO:0004674">
    <property type="term" value="F:protein serine/threonine kinase activity"/>
    <property type="evidence" value="ECO:0007669"/>
    <property type="project" value="UniProtKB-KW"/>
</dbReference>
<keyword evidence="10" id="KW-1185">Reference proteome</keyword>
<feature type="non-terminal residue" evidence="9">
    <location>
        <position position="279"/>
    </location>
</feature>
<feature type="domain" description="Protein kinase" evidence="8">
    <location>
        <begin position="1"/>
        <end position="266"/>
    </location>
</feature>
<evidence type="ECO:0000256" key="2">
    <source>
        <dbReference type="ARBA" id="ARBA00022679"/>
    </source>
</evidence>
<name>A0AAD5PB33_9FUNG</name>
<protein>
    <submittedName>
        <fullName evidence="9">Kinase-like domain-containing protein</fullName>
    </submittedName>
</protein>
<evidence type="ECO:0000256" key="5">
    <source>
        <dbReference type="ARBA" id="ARBA00022840"/>
    </source>
</evidence>
<keyword evidence="4 9" id="KW-0418">Kinase</keyword>
<evidence type="ECO:0000256" key="7">
    <source>
        <dbReference type="RuleBase" id="RU000304"/>
    </source>
</evidence>
<keyword evidence="3 6" id="KW-0547">Nucleotide-binding</keyword>
<dbReference type="InterPro" id="IPR017441">
    <property type="entry name" value="Protein_kinase_ATP_BS"/>
</dbReference>
<evidence type="ECO:0000313" key="10">
    <source>
        <dbReference type="Proteomes" id="UP001209540"/>
    </source>
</evidence>
<comment type="caution">
    <text evidence="9">The sequence shown here is derived from an EMBL/GenBank/DDBJ whole genome shotgun (WGS) entry which is preliminary data.</text>
</comment>
<dbReference type="PROSITE" id="PS00107">
    <property type="entry name" value="PROTEIN_KINASE_ATP"/>
    <property type="match status" value="1"/>
</dbReference>
<dbReference type="PROSITE" id="PS00108">
    <property type="entry name" value="PROTEIN_KINASE_ST"/>
    <property type="match status" value="1"/>
</dbReference>
<dbReference type="Pfam" id="PF00069">
    <property type="entry name" value="Pkinase"/>
    <property type="match status" value="1"/>
</dbReference>
<comment type="similarity">
    <text evidence="7">Belongs to the protein kinase superfamily.</text>
</comment>
<accession>A0AAD5PB33</accession>
<feature type="binding site" evidence="6">
    <location>
        <position position="40"/>
    </location>
    <ligand>
        <name>ATP</name>
        <dbReference type="ChEBI" id="CHEBI:30616"/>
    </ligand>
</feature>
<evidence type="ECO:0000259" key="8">
    <source>
        <dbReference type="PROSITE" id="PS50011"/>
    </source>
</evidence>
<dbReference type="Gene3D" id="1.10.510.10">
    <property type="entry name" value="Transferase(Phosphotransferase) domain 1"/>
    <property type="match status" value="1"/>
</dbReference>
<dbReference type="EMBL" id="JAIXMP010000025">
    <property type="protein sequence ID" value="KAI9253890.1"/>
    <property type="molecule type" value="Genomic_DNA"/>
</dbReference>
<dbReference type="PANTHER" id="PTHR24345">
    <property type="entry name" value="SERINE/THREONINE-PROTEIN KINASE PLK"/>
    <property type="match status" value="1"/>
</dbReference>
<dbReference type="InterPro" id="IPR008271">
    <property type="entry name" value="Ser/Thr_kinase_AS"/>
</dbReference>
<dbReference type="PROSITE" id="PS50011">
    <property type="entry name" value="PROTEIN_KINASE_DOM"/>
    <property type="match status" value="1"/>
</dbReference>
<gene>
    <name evidence="9" type="ORF">BDA99DRAFT_442964</name>
</gene>
<evidence type="ECO:0000256" key="6">
    <source>
        <dbReference type="PROSITE-ProRule" id="PRU10141"/>
    </source>
</evidence>
<organism evidence="9 10">
    <name type="scientific">Phascolomyces articulosus</name>
    <dbReference type="NCBI Taxonomy" id="60185"/>
    <lineage>
        <taxon>Eukaryota</taxon>
        <taxon>Fungi</taxon>
        <taxon>Fungi incertae sedis</taxon>
        <taxon>Mucoromycota</taxon>
        <taxon>Mucoromycotina</taxon>
        <taxon>Mucoromycetes</taxon>
        <taxon>Mucorales</taxon>
        <taxon>Lichtheimiaceae</taxon>
        <taxon>Phascolomyces</taxon>
    </lineage>
</organism>
<evidence type="ECO:0000256" key="4">
    <source>
        <dbReference type="ARBA" id="ARBA00022777"/>
    </source>
</evidence>
<evidence type="ECO:0000313" key="9">
    <source>
        <dbReference type="EMBL" id="KAI9253890.1"/>
    </source>
</evidence>
<dbReference type="SMART" id="SM00220">
    <property type="entry name" value="S_TKc"/>
    <property type="match status" value="1"/>
</dbReference>
<keyword evidence="1 7" id="KW-0723">Serine/threonine-protein kinase</keyword>
<dbReference type="PANTHER" id="PTHR24345:SF91">
    <property type="entry name" value="SERINE_THREONINE-PROTEIN KINASE PLK4"/>
    <property type="match status" value="1"/>
</dbReference>
<keyword evidence="5 6" id="KW-0067">ATP-binding</keyword>
<reference evidence="9" key="1">
    <citation type="journal article" date="2022" name="IScience">
        <title>Evolution of zygomycete secretomes and the origins of terrestrial fungal ecologies.</title>
        <authorList>
            <person name="Chang Y."/>
            <person name="Wang Y."/>
            <person name="Mondo S."/>
            <person name="Ahrendt S."/>
            <person name="Andreopoulos W."/>
            <person name="Barry K."/>
            <person name="Beard J."/>
            <person name="Benny G.L."/>
            <person name="Blankenship S."/>
            <person name="Bonito G."/>
            <person name="Cuomo C."/>
            <person name="Desiro A."/>
            <person name="Gervers K.A."/>
            <person name="Hundley H."/>
            <person name="Kuo A."/>
            <person name="LaButti K."/>
            <person name="Lang B.F."/>
            <person name="Lipzen A."/>
            <person name="O'Donnell K."/>
            <person name="Pangilinan J."/>
            <person name="Reynolds N."/>
            <person name="Sandor L."/>
            <person name="Smith M.E."/>
            <person name="Tsang A."/>
            <person name="Grigoriev I.V."/>
            <person name="Stajich J.E."/>
            <person name="Spatafora J.W."/>
        </authorList>
    </citation>
    <scope>NUCLEOTIDE SEQUENCE</scope>
    <source>
        <strain evidence="9">RSA 2281</strain>
    </source>
</reference>
<dbReference type="CDD" id="cd05117">
    <property type="entry name" value="STKc_CAMK"/>
    <property type="match status" value="1"/>
</dbReference>
<dbReference type="InterPro" id="IPR000719">
    <property type="entry name" value="Prot_kinase_dom"/>
</dbReference>
<dbReference type="SUPFAM" id="SSF56112">
    <property type="entry name" value="Protein kinase-like (PK-like)"/>
    <property type="match status" value="1"/>
</dbReference>
<dbReference type="GO" id="GO:0005524">
    <property type="term" value="F:ATP binding"/>
    <property type="evidence" value="ECO:0007669"/>
    <property type="project" value="UniProtKB-UniRule"/>
</dbReference>
<evidence type="ECO:0000256" key="1">
    <source>
        <dbReference type="ARBA" id="ARBA00022527"/>
    </source>
</evidence>
<reference evidence="9" key="2">
    <citation type="submission" date="2023-02" db="EMBL/GenBank/DDBJ databases">
        <authorList>
            <consortium name="DOE Joint Genome Institute"/>
            <person name="Mondo S.J."/>
            <person name="Chang Y."/>
            <person name="Wang Y."/>
            <person name="Ahrendt S."/>
            <person name="Andreopoulos W."/>
            <person name="Barry K."/>
            <person name="Beard J."/>
            <person name="Benny G.L."/>
            <person name="Blankenship S."/>
            <person name="Bonito G."/>
            <person name="Cuomo C."/>
            <person name="Desiro A."/>
            <person name="Gervers K.A."/>
            <person name="Hundley H."/>
            <person name="Kuo A."/>
            <person name="LaButti K."/>
            <person name="Lang B.F."/>
            <person name="Lipzen A."/>
            <person name="O'Donnell K."/>
            <person name="Pangilinan J."/>
            <person name="Reynolds N."/>
            <person name="Sandor L."/>
            <person name="Smith M.W."/>
            <person name="Tsang A."/>
            <person name="Grigoriev I.V."/>
            <person name="Stajich J.E."/>
            <person name="Spatafora J.W."/>
        </authorList>
    </citation>
    <scope>NUCLEOTIDE SEQUENCE</scope>
    <source>
        <strain evidence="9">RSA 2281</strain>
    </source>
</reference>
<evidence type="ECO:0000256" key="3">
    <source>
        <dbReference type="ARBA" id="ARBA00022741"/>
    </source>
</evidence>
<dbReference type="Proteomes" id="UP001209540">
    <property type="component" value="Unassembled WGS sequence"/>
</dbReference>
<proteinExistence type="inferred from homology"/>
<keyword evidence="2" id="KW-0808">Transferase</keyword>
<dbReference type="FunFam" id="1.10.510.10:FF:000571">
    <property type="entry name" value="Maternal embryonic leucine zipper kinase"/>
    <property type="match status" value="1"/>
</dbReference>
<dbReference type="GO" id="GO:0005634">
    <property type="term" value="C:nucleus"/>
    <property type="evidence" value="ECO:0007669"/>
    <property type="project" value="TreeGrafter"/>
</dbReference>
<dbReference type="AlphaFoldDB" id="A0AAD5PB33"/>
<sequence>YRIQRPIGSGSFGEVYTAQCVATGKTVALKMIPQSKYAGKPRTLQSLLQEIAVYTSLQHHPCIVRMERVMEVNGVFYIAMELGKDGDLFDHVCAISNPLAEDEVRIIFDQIFHAVEYIHDQDIAHRDLKLENIILMDRKNLHVKIADFGLATFYRGRPFHTMCGTQSYAAPELVLESKCSYDKAVDIWSLGVMLFVTLVKSPPFYDTTPEQHRVMLNRIKSGDYNFEGVDKWEKISDEAKDLIQKMLVVDTNDRYNIKQILQHPWLQKVEVCFFLHLLI</sequence>
<dbReference type="InterPro" id="IPR011009">
    <property type="entry name" value="Kinase-like_dom_sf"/>
</dbReference>